<dbReference type="EMBL" id="QGKS01000443">
    <property type="protein sequence ID" value="PWR08174.1"/>
    <property type="molecule type" value="Genomic_DNA"/>
</dbReference>
<reference evidence="1 2" key="1">
    <citation type="submission" date="2018-05" db="EMBL/GenBank/DDBJ databases">
        <title>Micromonosporas from Atacama Desert.</title>
        <authorList>
            <person name="Carro L."/>
            <person name="Golinska P."/>
            <person name="Klenk H.-P."/>
            <person name="Goodfellow M."/>
        </authorList>
    </citation>
    <scope>NUCLEOTIDE SEQUENCE [LARGE SCALE GENOMIC DNA]</scope>
    <source>
        <strain evidence="1 2">4G51</strain>
    </source>
</reference>
<sequence length="1560" mass="168610">MLAETALPDWASGRLVLGVGSQTGRPVDDVGGLTDATGWVCVQAKKRLARSDHPDSDLAAALEQLVAIDAEGVPDRPPNHDELRPLDPRVDRVVILTDEEAPSTIAVAMARLVDRLRTWPEAVPLAEAATNANERAALRTLRGHLDRLWAKRHGTTADESVVRSLLRPLAVRALDLRQEGSDLRALLLDLRDLLEDPDKALHLWRELELIGQRLAAERSWVGRADLVRELETLGLHLTPVARLRRDVQRLQAVTTGNLGSPPTNLTLTAPEGPVQVSRAVSELLDASEGNVAITGDPGAGKSVVLHRFAERQASDVVYLTHHQLRGTAGETRAELNLDHDLHEVLTGWTGSCPGLLLLDGIDQTRGVEASSWLPELAQRLRETRWRIIGSIRSFDLRHGPRWRTMFAGTPVDPRHLDPELSQVAHLLVGDLTAEEIATVRGASPSLDKAFDQSDDPLAELLANPFNLNLVGELISADLDVSQIRSRLDLLTRFWRLRVVDAPDGRVRQRVLQTLVASMVTARSQQVSDAQLGEAAMLTVLDGLLRDGVLRESPTSPWAASRPLGFAHPVLFDYAAAIIALGDLSVPGSIADSLDKDPDLVMVLRPSLDYRLAIAWHADPSRASYWRLALRLAAQQSGHMLAAAAAATIAAHELRAAAELELLESACLAATDDATWTVDDARGLAFLVAAGLGAAGGGPAALDAFGELLVGLALHSVNNDDVGLALLVAQLGRRAAGDQSPAAGTPAARGWVKAAIAAVVVGLADVNDPHRANLADHGGRALAAAATLDAAATADTIRLVIAPPALRGWGVRAVRPLINVLPQIAAQDSGLAVDLGASVWLFQDDRSQPTNMLNSQILPLISNRQQDLESAQYQVSRTFPALAAVDVVAATRLLIRIVEARRLLQYGSIESLTNQRPWVRYSDDLRYAGGHRSLPAMADALVDRLEDLAPDCSNAINLLIECLTHAEVWNRLLHRAATSESPALAHAVRPALSSPSLFAHSQTWPAAGHVAARLSPLLSAPERDALEHAIVAATEPGTDDPEPRRDSLRARRAALLSALMSGKASEDTTRPLPPVLVPDDELLRVEPDTDATEASPEARLLGQVDEALGAANQSDDRDAASRRLMAMWPQLTAACAADPENRQLHERLLRAADHIARLPEVLPDTVLGRQVFEAVEAAMPKPSPAGSQPGVSNNRFASWSCTPETEALSAARTLATRPEWQRAHGNQLRARLLCHLDSSEWTYRYLSTTAIGLIFTEPDELLSQVESRLAAEADPHVASVLVHVMARYLHSRPSDVDDILARLASMPGSPYLLDSGQELSKIHDTPCEAVVQCLTALAVRYDTPFAGSTVRAWLSSPTDHATAVIVIATHLRELLNPADPSLYGAQRKAFELLTLTLKPLQPAWAEPTQMESALTVADAVAQEIYLASGAFDRQQGSRGEFGDPLLFAKLALPLLDGIRQVHHPAVTHHIIETVEHLSTLQPKPALLLAMRAITEDQGYVAESLGVDAALKLINRYVADHRELVLGDPECVTAVRVLLERFVRAGWPQAVQMAERMDELFR</sequence>
<dbReference type="Proteomes" id="UP000246050">
    <property type="component" value="Unassembled WGS sequence"/>
</dbReference>
<evidence type="ECO:0000313" key="2">
    <source>
        <dbReference type="Proteomes" id="UP000246050"/>
    </source>
</evidence>
<proteinExistence type="predicted"/>
<gene>
    <name evidence="1" type="ORF">DKT69_33265</name>
</gene>
<accession>A0A317D0Z7</accession>
<dbReference type="InterPro" id="IPR027417">
    <property type="entry name" value="P-loop_NTPase"/>
</dbReference>
<evidence type="ECO:0000313" key="1">
    <source>
        <dbReference type="EMBL" id="PWR08174.1"/>
    </source>
</evidence>
<dbReference type="SUPFAM" id="SSF52540">
    <property type="entry name" value="P-loop containing nucleoside triphosphate hydrolases"/>
    <property type="match status" value="1"/>
</dbReference>
<organism evidence="1 2">
    <name type="scientific">Micromonospora sicca</name>
    <dbReference type="NCBI Taxonomy" id="2202420"/>
    <lineage>
        <taxon>Bacteria</taxon>
        <taxon>Bacillati</taxon>
        <taxon>Actinomycetota</taxon>
        <taxon>Actinomycetes</taxon>
        <taxon>Micromonosporales</taxon>
        <taxon>Micromonosporaceae</taxon>
        <taxon>Micromonospora</taxon>
    </lineage>
</organism>
<protein>
    <submittedName>
        <fullName evidence="1">Uncharacterized protein</fullName>
    </submittedName>
</protein>
<name>A0A317D0Z7_9ACTN</name>
<comment type="caution">
    <text evidence="1">The sequence shown here is derived from an EMBL/GenBank/DDBJ whole genome shotgun (WGS) entry which is preliminary data.</text>
</comment>